<gene>
    <name evidence="2" type="ORF">UFOVP1191_101</name>
    <name evidence="3" type="ORF">UFOVP1252_77</name>
    <name evidence="1" type="ORF">UFOVP529_43</name>
</gene>
<evidence type="ECO:0000313" key="3">
    <source>
        <dbReference type="EMBL" id="CAB4194470.1"/>
    </source>
</evidence>
<accession>A0A6J5MSQ9</accession>
<evidence type="ECO:0000313" key="2">
    <source>
        <dbReference type="EMBL" id="CAB4190737.1"/>
    </source>
</evidence>
<dbReference type="EMBL" id="LR797211">
    <property type="protein sequence ID" value="CAB4194470.1"/>
    <property type="molecule type" value="Genomic_DNA"/>
</dbReference>
<reference evidence="1" key="1">
    <citation type="submission" date="2020-04" db="EMBL/GenBank/DDBJ databases">
        <authorList>
            <person name="Chiriac C."/>
            <person name="Salcher M."/>
            <person name="Ghai R."/>
            <person name="Kavagutti S V."/>
        </authorList>
    </citation>
    <scope>NUCLEOTIDE SEQUENCE</scope>
</reference>
<protein>
    <submittedName>
        <fullName evidence="1">Uncharacterized protein</fullName>
    </submittedName>
</protein>
<evidence type="ECO:0000313" key="1">
    <source>
        <dbReference type="EMBL" id="CAB4149021.1"/>
    </source>
</evidence>
<organism evidence="1">
    <name type="scientific">uncultured Caudovirales phage</name>
    <dbReference type="NCBI Taxonomy" id="2100421"/>
    <lineage>
        <taxon>Viruses</taxon>
        <taxon>Duplodnaviria</taxon>
        <taxon>Heunggongvirae</taxon>
        <taxon>Uroviricota</taxon>
        <taxon>Caudoviricetes</taxon>
        <taxon>Peduoviridae</taxon>
        <taxon>Maltschvirus</taxon>
        <taxon>Maltschvirus maltsch</taxon>
    </lineage>
</organism>
<name>A0A6J5MSQ9_9CAUD</name>
<dbReference type="EMBL" id="LR796510">
    <property type="protein sequence ID" value="CAB4149021.1"/>
    <property type="molecule type" value="Genomic_DNA"/>
</dbReference>
<sequence>MTEQQELRAAIIEASEALRVALAAMDHAGGEAAEWLDEAAGYPAADIGHGGTLDQAAEILAQLAGK</sequence>
<dbReference type="EMBL" id="LR797158">
    <property type="protein sequence ID" value="CAB4190737.1"/>
    <property type="molecule type" value="Genomic_DNA"/>
</dbReference>
<proteinExistence type="predicted"/>